<reference evidence="3" key="1">
    <citation type="journal article" date="2007" name="Int. J. Syst. Evol. Microbiol.">
        <title>Luteimonas composti sp. nov., a moderately thermophilic bacterium isolated from food waste.</title>
        <authorList>
            <person name="Young C.C."/>
            <person name="Kampfer P."/>
            <person name="Chen W.M."/>
            <person name="Yen W.S."/>
            <person name="Arun A.B."/>
            <person name="Lai W.A."/>
            <person name="Shen F.T."/>
            <person name="Rekha P.D."/>
            <person name="Lin K.Y."/>
            <person name="Chou J.H."/>
        </authorList>
    </citation>
    <scope>NUCLEOTIDE SEQUENCE</scope>
    <source>
        <strain evidence="3">CC-YY355</strain>
    </source>
</reference>
<dbReference type="EMBL" id="JARYGX010000019">
    <property type="protein sequence ID" value="MDH7453306.1"/>
    <property type="molecule type" value="Genomic_DNA"/>
</dbReference>
<keyword evidence="1" id="KW-0812">Transmembrane</keyword>
<organism evidence="3 4">
    <name type="scientific">Luteimonas composti</name>
    <dbReference type="NCBI Taxonomy" id="398257"/>
    <lineage>
        <taxon>Bacteria</taxon>
        <taxon>Pseudomonadati</taxon>
        <taxon>Pseudomonadota</taxon>
        <taxon>Gammaproteobacteria</taxon>
        <taxon>Lysobacterales</taxon>
        <taxon>Lysobacteraceae</taxon>
        <taxon>Luteimonas</taxon>
    </lineage>
</organism>
<dbReference type="Proteomes" id="UP001160550">
    <property type="component" value="Unassembled WGS sequence"/>
</dbReference>
<evidence type="ECO:0000256" key="2">
    <source>
        <dbReference type="SAM" id="SignalP"/>
    </source>
</evidence>
<proteinExistence type="predicted"/>
<evidence type="ECO:0000313" key="4">
    <source>
        <dbReference type="Proteomes" id="UP001160550"/>
    </source>
</evidence>
<gene>
    <name evidence="3" type="ORF">QF205_09535</name>
</gene>
<protein>
    <submittedName>
        <fullName evidence="3">DUF3999 domain-containing protein</fullName>
    </submittedName>
</protein>
<accession>A0ABT6MRP9</accession>
<keyword evidence="4" id="KW-1185">Reference proteome</keyword>
<evidence type="ECO:0000313" key="3">
    <source>
        <dbReference type="EMBL" id="MDH7453306.1"/>
    </source>
</evidence>
<feature type="chain" id="PRO_5047531332" evidence="2">
    <location>
        <begin position="20"/>
        <end position="446"/>
    </location>
</feature>
<keyword evidence="1" id="KW-1133">Transmembrane helix</keyword>
<comment type="caution">
    <text evidence="3">The sequence shown here is derived from an EMBL/GenBank/DDBJ whole genome shotgun (WGS) entry which is preliminary data.</text>
</comment>
<feature type="signal peptide" evidence="2">
    <location>
        <begin position="1"/>
        <end position="19"/>
    </location>
</feature>
<dbReference type="Pfam" id="PF13163">
    <property type="entry name" value="DUF3999"/>
    <property type="match status" value="1"/>
</dbReference>
<feature type="transmembrane region" description="Helical" evidence="1">
    <location>
        <begin position="420"/>
        <end position="441"/>
    </location>
</feature>
<keyword evidence="2" id="KW-0732">Signal</keyword>
<dbReference type="InterPro" id="IPR025060">
    <property type="entry name" value="DUF3999"/>
</dbReference>
<evidence type="ECO:0000256" key="1">
    <source>
        <dbReference type="SAM" id="Phobius"/>
    </source>
</evidence>
<reference evidence="3" key="2">
    <citation type="submission" date="2023-04" db="EMBL/GenBank/DDBJ databases">
        <authorList>
            <person name="Sun J.-Q."/>
        </authorList>
    </citation>
    <scope>NUCLEOTIDE SEQUENCE</scope>
    <source>
        <strain evidence="3">CC-YY355</strain>
    </source>
</reference>
<sequence length="446" mass="47617">MSRVHFALAAGLLATAPSASDYATQWSLDLAGADAGAYAVVLDDTVYRQARTPALADVDVLDAAGATVPAQLMRTGDGGRGEPPRVPLRWFALPDARDRQDRWSMAVERAADGSVLRVQAADATGGGATAEAWLVDASGLDAPIEALHLEWAAGEDGIDRAYRVEASDDLRAWRPVQAQAQLVDLARAGERLLQRRVPVGADARYLRLLPGQGQGSPRLQSVQAELASPDRRAPLQWRELEGTPLQEPAATARLFELDGRFPVEVADLQYAGNGTGQWRLYSREHADASWTLRAGPWVAYAIGSGEGANRSAPQPLTGITRDRQWKLVGARNDASTPRLRLGWRPEAVVFIAAGTPPYRLVAGSARAQRAGAPVAQSLEAIRATRGPAWQPGLATLSASRVLAGADALQPPAQPRDWRGWLLWALLVGGALLVAALAASLLRKPRA</sequence>
<dbReference type="RefSeq" id="WP_280942509.1">
    <property type="nucleotide sequence ID" value="NZ_JARYGX010000019.1"/>
</dbReference>
<name>A0ABT6MRP9_9GAMM</name>
<keyword evidence="1" id="KW-0472">Membrane</keyword>